<feature type="non-terminal residue" evidence="1">
    <location>
        <position position="1"/>
    </location>
</feature>
<dbReference type="EMBL" id="KN819477">
    <property type="protein sequence ID" value="KIJ09313.1"/>
    <property type="molecule type" value="Genomic_DNA"/>
</dbReference>
<accession>A0A0C9TED6</accession>
<protein>
    <submittedName>
        <fullName evidence="1">Uncharacterized protein</fullName>
    </submittedName>
</protein>
<reference evidence="2" key="2">
    <citation type="submission" date="2015-01" db="EMBL/GenBank/DDBJ databases">
        <title>Evolutionary Origins and Diversification of the Mycorrhizal Mutualists.</title>
        <authorList>
            <consortium name="DOE Joint Genome Institute"/>
            <consortium name="Mycorrhizal Genomics Consortium"/>
            <person name="Kohler A."/>
            <person name="Kuo A."/>
            <person name="Nagy L.G."/>
            <person name="Floudas D."/>
            <person name="Copeland A."/>
            <person name="Barry K.W."/>
            <person name="Cichocki N."/>
            <person name="Veneault-Fourrey C."/>
            <person name="LaButti K."/>
            <person name="Lindquist E.A."/>
            <person name="Lipzen A."/>
            <person name="Lundell T."/>
            <person name="Morin E."/>
            <person name="Murat C."/>
            <person name="Riley R."/>
            <person name="Ohm R."/>
            <person name="Sun H."/>
            <person name="Tunlid A."/>
            <person name="Henrissat B."/>
            <person name="Grigoriev I.V."/>
            <person name="Hibbett D.S."/>
            <person name="Martin F."/>
        </authorList>
    </citation>
    <scope>NUCLEOTIDE SEQUENCE [LARGE SCALE GENOMIC DNA]</scope>
    <source>
        <strain evidence="2">ATCC 200175</strain>
    </source>
</reference>
<gene>
    <name evidence="1" type="ORF">PAXINDRAFT_52429</name>
</gene>
<name>A0A0C9TED6_PAXIN</name>
<organism evidence="1 2">
    <name type="scientific">Paxillus involutus ATCC 200175</name>
    <dbReference type="NCBI Taxonomy" id="664439"/>
    <lineage>
        <taxon>Eukaryota</taxon>
        <taxon>Fungi</taxon>
        <taxon>Dikarya</taxon>
        <taxon>Basidiomycota</taxon>
        <taxon>Agaricomycotina</taxon>
        <taxon>Agaricomycetes</taxon>
        <taxon>Agaricomycetidae</taxon>
        <taxon>Boletales</taxon>
        <taxon>Paxilineae</taxon>
        <taxon>Paxillaceae</taxon>
        <taxon>Paxillus</taxon>
    </lineage>
</organism>
<sequence>KYSDRRSSEQKLTVIFQAIKDANWTLGDFLYHTFSKSNTTNRSLTAYANKFLKGDSTYGVGAIVRLWMQSPDGAVSCSSDLASLLYNLDTPYDKIKPVR</sequence>
<dbReference type="Proteomes" id="UP000053647">
    <property type="component" value="Unassembled WGS sequence"/>
</dbReference>
<dbReference type="HOGENOM" id="CLU_2326380_0_0_1"/>
<dbReference type="OrthoDB" id="2632261at2759"/>
<evidence type="ECO:0000313" key="2">
    <source>
        <dbReference type="Proteomes" id="UP000053647"/>
    </source>
</evidence>
<feature type="non-terminal residue" evidence="1">
    <location>
        <position position="99"/>
    </location>
</feature>
<dbReference type="AlphaFoldDB" id="A0A0C9TED6"/>
<reference evidence="1 2" key="1">
    <citation type="submission" date="2014-06" db="EMBL/GenBank/DDBJ databases">
        <authorList>
            <consortium name="DOE Joint Genome Institute"/>
            <person name="Kuo A."/>
            <person name="Kohler A."/>
            <person name="Nagy L.G."/>
            <person name="Floudas D."/>
            <person name="Copeland A."/>
            <person name="Barry K.W."/>
            <person name="Cichocki N."/>
            <person name="Veneault-Fourrey C."/>
            <person name="LaButti K."/>
            <person name="Lindquist E.A."/>
            <person name="Lipzen A."/>
            <person name="Lundell T."/>
            <person name="Morin E."/>
            <person name="Murat C."/>
            <person name="Sun H."/>
            <person name="Tunlid A."/>
            <person name="Henrissat B."/>
            <person name="Grigoriev I.V."/>
            <person name="Hibbett D.S."/>
            <person name="Martin F."/>
            <person name="Nordberg H.P."/>
            <person name="Cantor M.N."/>
            <person name="Hua S.X."/>
        </authorList>
    </citation>
    <scope>NUCLEOTIDE SEQUENCE [LARGE SCALE GENOMIC DNA]</scope>
    <source>
        <strain evidence="1 2">ATCC 200175</strain>
    </source>
</reference>
<keyword evidence="2" id="KW-1185">Reference proteome</keyword>
<evidence type="ECO:0000313" key="1">
    <source>
        <dbReference type="EMBL" id="KIJ09313.1"/>
    </source>
</evidence>
<proteinExistence type="predicted"/>